<dbReference type="GO" id="GO:0005739">
    <property type="term" value="C:mitochondrion"/>
    <property type="evidence" value="ECO:0007669"/>
    <property type="project" value="TreeGrafter"/>
</dbReference>
<keyword evidence="3 9" id="KW-0575">Peroxidase</keyword>
<dbReference type="GeneID" id="108737682"/>
<dbReference type="InParanoid" id="A0A1W4X1D9"/>
<keyword evidence="5 9" id="KW-0560">Oxidoreductase</keyword>
<dbReference type="Gene3D" id="3.40.30.10">
    <property type="entry name" value="Glutaredoxin"/>
    <property type="match status" value="1"/>
</dbReference>
<dbReference type="InterPro" id="IPR036249">
    <property type="entry name" value="Thioredoxin-like_sf"/>
</dbReference>
<dbReference type="RefSeq" id="XP_018326213.1">
    <property type="nucleotide sequence ID" value="XM_018470711.2"/>
</dbReference>
<proteinExistence type="inferred from homology"/>
<keyword evidence="6" id="KW-1015">Disulfide bond</keyword>
<feature type="region of interest" description="Disordered" evidence="11">
    <location>
        <begin position="211"/>
        <end position="232"/>
    </location>
</feature>
<dbReference type="PANTHER" id="PTHR10681">
    <property type="entry name" value="THIOREDOXIN PEROXIDASE"/>
    <property type="match status" value="1"/>
</dbReference>
<evidence type="ECO:0000313" key="13">
    <source>
        <dbReference type="Proteomes" id="UP000192223"/>
    </source>
</evidence>
<dbReference type="PIRSF" id="PIRSF000239">
    <property type="entry name" value="AHPC"/>
    <property type="match status" value="1"/>
</dbReference>
<dbReference type="InterPro" id="IPR050217">
    <property type="entry name" value="Peroxiredoxin"/>
</dbReference>
<evidence type="ECO:0000256" key="5">
    <source>
        <dbReference type="ARBA" id="ARBA00023002"/>
    </source>
</evidence>
<evidence type="ECO:0000313" key="14">
    <source>
        <dbReference type="RefSeq" id="XP_018326213.1"/>
    </source>
</evidence>
<comment type="catalytic activity">
    <reaction evidence="8">
        <text>a hydroperoxide + [thioredoxin]-dithiol = an alcohol + [thioredoxin]-disulfide + H2O</text>
        <dbReference type="Rhea" id="RHEA:62620"/>
        <dbReference type="Rhea" id="RHEA-COMP:10698"/>
        <dbReference type="Rhea" id="RHEA-COMP:10700"/>
        <dbReference type="ChEBI" id="CHEBI:15377"/>
        <dbReference type="ChEBI" id="CHEBI:29950"/>
        <dbReference type="ChEBI" id="CHEBI:30879"/>
        <dbReference type="ChEBI" id="CHEBI:35924"/>
        <dbReference type="ChEBI" id="CHEBI:50058"/>
        <dbReference type="EC" id="1.11.1.24"/>
    </reaction>
</comment>
<dbReference type="Pfam" id="PF10417">
    <property type="entry name" value="1-cysPrx_C"/>
    <property type="match status" value="1"/>
</dbReference>
<dbReference type="GO" id="GO:0033554">
    <property type="term" value="P:cellular response to stress"/>
    <property type="evidence" value="ECO:0007669"/>
    <property type="project" value="TreeGrafter"/>
</dbReference>
<dbReference type="GO" id="GO:0008340">
    <property type="term" value="P:determination of adult lifespan"/>
    <property type="evidence" value="ECO:0007669"/>
    <property type="project" value="UniProtKB-ARBA"/>
</dbReference>
<evidence type="ECO:0000256" key="11">
    <source>
        <dbReference type="SAM" id="MobiDB-lite"/>
    </source>
</evidence>
<dbReference type="InterPro" id="IPR019479">
    <property type="entry name" value="Peroxiredoxin_C"/>
</dbReference>
<dbReference type="SUPFAM" id="SSF52833">
    <property type="entry name" value="Thioredoxin-like"/>
    <property type="match status" value="1"/>
</dbReference>
<evidence type="ECO:0000256" key="2">
    <source>
        <dbReference type="ARBA" id="ARBA00013017"/>
    </source>
</evidence>
<sequence>MSRIFSTIIRKAPKLINATTNTNKPSFIRNISTSYGLFAPMVQQKAPDFKGTAVVGSDFKEIQLSDFKGKYLILFFYPLDFTFVCPTELVAFDKEYSKFQKLNTELVGVSVDSHYTHLGWINTPRSEGGLGNISYPLLSDLKKDIARDYEVLLEKEGIALRGLFLIDPKGIVRHMCVNDLPIGRSVDEALRLVEAVQFADTHGEVCPANWRKGDKTIKPDPKGSKEFFKTQK</sequence>
<dbReference type="GO" id="GO:0008379">
    <property type="term" value="F:thioredoxin peroxidase activity"/>
    <property type="evidence" value="ECO:0007669"/>
    <property type="project" value="TreeGrafter"/>
</dbReference>
<feature type="domain" description="Thioredoxin" evidence="12">
    <location>
        <begin position="40"/>
        <end position="198"/>
    </location>
</feature>
<dbReference type="InterPro" id="IPR024706">
    <property type="entry name" value="Peroxiredoxin_AhpC-typ"/>
</dbReference>
<dbReference type="PANTHER" id="PTHR10681:SF128">
    <property type="entry name" value="THIOREDOXIN-DEPENDENT PEROXIDE REDUCTASE, MITOCHONDRIAL"/>
    <property type="match status" value="1"/>
</dbReference>
<dbReference type="InterPro" id="IPR000866">
    <property type="entry name" value="AhpC/TSA"/>
</dbReference>
<accession>A0A1W4X1D9</accession>
<dbReference type="AlphaFoldDB" id="A0A1W4X1D9"/>
<evidence type="ECO:0000256" key="4">
    <source>
        <dbReference type="ARBA" id="ARBA00022862"/>
    </source>
</evidence>
<evidence type="ECO:0000256" key="7">
    <source>
        <dbReference type="ARBA" id="ARBA00023284"/>
    </source>
</evidence>
<dbReference type="KEGG" id="apln:108737682"/>
<dbReference type="InterPro" id="IPR013766">
    <property type="entry name" value="Thioredoxin_domain"/>
</dbReference>
<dbReference type="FunFam" id="3.40.30.10:FF:000003">
    <property type="entry name" value="Peroxiredoxin 1"/>
    <property type="match status" value="1"/>
</dbReference>
<reference evidence="14" key="1">
    <citation type="submission" date="2025-08" db="UniProtKB">
        <authorList>
            <consortium name="RefSeq"/>
        </authorList>
    </citation>
    <scope>IDENTIFICATION</scope>
    <source>
        <tissue evidence="14">Entire body</tissue>
    </source>
</reference>
<evidence type="ECO:0000259" key="12">
    <source>
        <dbReference type="PROSITE" id="PS51352"/>
    </source>
</evidence>
<organism evidence="13 14">
    <name type="scientific">Agrilus planipennis</name>
    <name type="common">Emerald ash borer</name>
    <name type="synonym">Agrilus marcopoli</name>
    <dbReference type="NCBI Taxonomy" id="224129"/>
    <lineage>
        <taxon>Eukaryota</taxon>
        <taxon>Metazoa</taxon>
        <taxon>Ecdysozoa</taxon>
        <taxon>Arthropoda</taxon>
        <taxon>Hexapoda</taxon>
        <taxon>Insecta</taxon>
        <taxon>Pterygota</taxon>
        <taxon>Neoptera</taxon>
        <taxon>Endopterygota</taxon>
        <taxon>Coleoptera</taxon>
        <taxon>Polyphaga</taxon>
        <taxon>Elateriformia</taxon>
        <taxon>Buprestoidea</taxon>
        <taxon>Buprestidae</taxon>
        <taxon>Agrilinae</taxon>
        <taxon>Agrilus</taxon>
    </lineage>
</organism>
<dbReference type="OrthoDB" id="185659at2759"/>
<keyword evidence="7 9" id="KW-0676">Redox-active center</keyword>
<dbReference type="GO" id="GO:0045454">
    <property type="term" value="P:cell redox homeostasis"/>
    <property type="evidence" value="ECO:0007669"/>
    <property type="project" value="TreeGrafter"/>
</dbReference>
<feature type="active site" description="Cysteine sulfenic acid (-SOH) intermediate; for peroxidase activity" evidence="10">
    <location>
        <position position="85"/>
    </location>
</feature>
<evidence type="ECO:0000256" key="10">
    <source>
        <dbReference type="PIRSR" id="PIRSR000239-1"/>
    </source>
</evidence>
<keyword evidence="4 9" id="KW-0049">Antioxidant</keyword>
<evidence type="ECO:0000256" key="3">
    <source>
        <dbReference type="ARBA" id="ARBA00022559"/>
    </source>
</evidence>
<dbReference type="CDD" id="cd03015">
    <property type="entry name" value="PRX_Typ2cys"/>
    <property type="match status" value="1"/>
</dbReference>
<protein>
    <recommendedName>
        <fullName evidence="2">thioredoxin-dependent peroxiredoxin</fullName>
        <ecNumber evidence="2">1.11.1.24</ecNumber>
    </recommendedName>
</protein>
<dbReference type="PROSITE" id="PS51352">
    <property type="entry name" value="THIOREDOXIN_2"/>
    <property type="match status" value="1"/>
</dbReference>
<evidence type="ECO:0000256" key="8">
    <source>
        <dbReference type="ARBA" id="ARBA00049091"/>
    </source>
</evidence>
<dbReference type="Proteomes" id="UP000192223">
    <property type="component" value="Unplaced"/>
</dbReference>
<gene>
    <name evidence="14" type="primary">LOC108737682</name>
</gene>
<dbReference type="EC" id="1.11.1.24" evidence="2"/>
<evidence type="ECO:0000256" key="9">
    <source>
        <dbReference type="PIRNR" id="PIRNR000239"/>
    </source>
</evidence>
<evidence type="ECO:0000256" key="1">
    <source>
        <dbReference type="ARBA" id="ARBA00009796"/>
    </source>
</evidence>
<keyword evidence="13" id="KW-1185">Reference proteome</keyword>
<name>A0A1W4X1D9_AGRPL</name>
<dbReference type="FunCoup" id="A0A1W4X1D9">
    <property type="interactions" value="997"/>
</dbReference>
<comment type="similarity">
    <text evidence="1">Belongs to the peroxiredoxin family. AhpC/Prx1 subfamily.</text>
</comment>
<dbReference type="GO" id="GO:0042744">
    <property type="term" value="P:hydrogen peroxide catabolic process"/>
    <property type="evidence" value="ECO:0007669"/>
    <property type="project" value="TreeGrafter"/>
</dbReference>
<comment type="function">
    <text evidence="9">Thiol-specific peroxidase that catalyzes the reduction of hydrogen peroxide and organic hydroperoxides to water and alcohols, respectively.</text>
</comment>
<evidence type="ECO:0000256" key="6">
    <source>
        <dbReference type="ARBA" id="ARBA00023157"/>
    </source>
</evidence>
<dbReference type="GO" id="GO:0005829">
    <property type="term" value="C:cytosol"/>
    <property type="evidence" value="ECO:0007669"/>
    <property type="project" value="TreeGrafter"/>
</dbReference>
<dbReference type="STRING" id="224129.A0A1W4X1D9"/>
<dbReference type="Pfam" id="PF00578">
    <property type="entry name" value="AhpC-TSA"/>
    <property type="match status" value="1"/>
</dbReference>
<dbReference type="GO" id="GO:0006979">
    <property type="term" value="P:response to oxidative stress"/>
    <property type="evidence" value="ECO:0007669"/>
    <property type="project" value="TreeGrafter"/>
</dbReference>